<keyword evidence="2" id="KW-1185">Reference proteome</keyword>
<gene>
    <name evidence="1" type="ORF">Pmani_001105</name>
</gene>
<evidence type="ECO:0000313" key="2">
    <source>
        <dbReference type="Proteomes" id="UP001292094"/>
    </source>
</evidence>
<sequence length="181" mass="20405">MKNRTDALWGVEIPALPPKPLSKPEVPMIFLVPFSYHSFHSLTQRISLLVPFPYSSHFPTRPIPLLLVPVPLLPIPFPRYSSHAPDSTPFPYYPSLCHYFSSHSPTTRPYVPTTRPYVPTTQHIPPLLNPFPHYSCHAPDRQHPIFSHVPSEREPVAMRLGGNRFGTTPWGGIKSLALAVC</sequence>
<dbReference type="Proteomes" id="UP001292094">
    <property type="component" value="Unassembled WGS sequence"/>
</dbReference>
<comment type="caution">
    <text evidence="1">The sequence shown here is derived from an EMBL/GenBank/DDBJ whole genome shotgun (WGS) entry which is preliminary data.</text>
</comment>
<protein>
    <submittedName>
        <fullName evidence="1">Uncharacterized protein</fullName>
    </submittedName>
</protein>
<dbReference type="AlphaFoldDB" id="A0AAE1UPQ4"/>
<reference evidence="1" key="1">
    <citation type="submission" date="2023-11" db="EMBL/GenBank/DDBJ databases">
        <title>Genome assemblies of two species of porcelain crab, Petrolisthes cinctipes and Petrolisthes manimaculis (Anomura: Porcellanidae).</title>
        <authorList>
            <person name="Angst P."/>
        </authorList>
    </citation>
    <scope>NUCLEOTIDE SEQUENCE</scope>
    <source>
        <strain evidence="1">PB745_02</strain>
        <tissue evidence="1">Gill</tissue>
    </source>
</reference>
<name>A0AAE1UPQ4_9EUCA</name>
<proteinExistence type="predicted"/>
<dbReference type="EMBL" id="JAWZYT010000073">
    <property type="protein sequence ID" value="KAK4328506.1"/>
    <property type="molecule type" value="Genomic_DNA"/>
</dbReference>
<accession>A0AAE1UPQ4</accession>
<evidence type="ECO:0000313" key="1">
    <source>
        <dbReference type="EMBL" id="KAK4328506.1"/>
    </source>
</evidence>
<organism evidence="1 2">
    <name type="scientific">Petrolisthes manimaculis</name>
    <dbReference type="NCBI Taxonomy" id="1843537"/>
    <lineage>
        <taxon>Eukaryota</taxon>
        <taxon>Metazoa</taxon>
        <taxon>Ecdysozoa</taxon>
        <taxon>Arthropoda</taxon>
        <taxon>Crustacea</taxon>
        <taxon>Multicrustacea</taxon>
        <taxon>Malacostraca</taxon>
        <taxon>Eumalacostraca</taxon>
        <taxon>Eucarida</taxon>
        <taxon>Decapoda</taxon>
        <taxon>Pleocyemata</taxon>
        <taxon>Anomura</taxon>
        <taxon>Galatheoidea</taxon>
        <taxon>Porcellanidae</taxon>
        <taxon>Petrolisthes</taxon>
    </lineage>
</organism>